<dbReference type="PANTHER" id="PTHR24104:SF48">
    <property type="entry name" value="PROTEIN WECH"/>
    <property type="match status" value="1"/>
</dbReference>
<dbReference type="GeneID" id="8857158"/>
<dbReference type="GO" id="GO:0000209">
    <property type="term" value="P:protein polyubiquitination"/>
    <property type="evidence" value="ECO:0007669"/>
    <property type="project" value="TreeGrafter"/>
</dbReference>
<reference evidence="1 2" key="1">
    <citation type="journal article" date="2010" name="Cell">
        <title>The genome of Naegleria gruberi illuminates early eukaryotic versatility.</title>
        <authorList>
            <person name="Fritz-Laylin L.K."/>
            <person name="Prochnik S.E."/>
            <person name="Ginger M.L."/>
            <person name="Dacks J.B."/>
            <person name="Carpenter M.L."/>
            <person name="Field M.C."/>
            <person name="Kuo A."/>
            <person name="Paredez A."/>
            <person name="Chapman J."/>
            <person name="Pham J."/>
            <person name="Shu S."/>
            <person name="Neupane R."/>
            <person name="Cipriano M."/>
            <person name="Mancuso J."/>
            <person name="Tu H."/>
            <person name="Salamov A."/>
            <person name="Lindquist E."/>
            <person name="Shapiro H."/>
            <person name="Lucas S."/>
            <person name="Grigoriev I.V."/>
            <person name="Cande W.Z."/>
            <person name="Fulton C."/>
            <person name="Rokhsar D.S."/>
            <person name="Dawson S.C."/>
        </authorList>
    </citation>
    <scope>NUCLEOTIDE SEQUENCE [LARGE SCALE GENOMIC DNA]</scope>
    <source>
        <strain evidence="1 2">NEG-M</strain>
    </source>
</reference>
<keyword evidence="2" id="KW-1185">Reference proteome</keyword>
<dbReference type="KEGG" id="ngr:NAEGRDRAFT_75218"/>
<dbReference type="RefSeq" id="XP_002669833.1">
    <property type="nucleotide sequence ID" value="XM_002669787.1"/>
</dbReference>
<dbReference type="GO" id="GO:0043161">
    <property type="term" value="P:proteasome-mediated ubiquitin-dependent protein catabolic process"/>
    <property type="evidence" value="ECO:0007669"/>
    <property type="project" value="TreeGrafter"/>
</dbReference>
<dbReference type="GO" id="GO:0061630">
    <property type="term" value="F:ubiquitin protein ligase activity"/>
    <property type="evidence" value="ECO:0007669"/>
    <property type="project" value="TreeGrafter"/>
</dbReference>
<evidence type="ECO:0000313" key="2">
    <source>
        <dbReference type="Proteomes" id="UP000006671"/>
    </source>
</evidence>
<dbReference type="SUPFAM" id="SSF75011">
    <property type="entry name" value="3-carboxy-cis,cis-mucoante lactonizing enzyme"/>
    <property type="match status" value="1"/>
</dbReference>
<accession>D2W1H3</accession>
<dbReference type="InterPro" id="IPR050952">
    <property type="entry name" value="TRIM-NHL_E3_ligases"/>
</dbReference>
<dbReference type="InterPro" id="IPR011042">
    <property type="entry name" value="6-blade_b-propeller_TolB-like"/>
</dbReference>
<dbReference type="EMBL" id="GG738922">
    <property type="protein sequence ID" value="EFC37089.1"/>
    <property type="molecule type" value="Genomic_DNA"/>
</dbReference>
<organism evidence="2">
    <name type="scientific">Naegleria gruberi</name>
    <name type="common">Amoeba</name>
    <dbReference type="NCBI Taxonomy" id="5762"/>
    <lineage>
        <taxon>Eukaryota</taxon>
        <taxon>Discoba</taxon>
        <taxon>Heterolobosea</taxon>
        <taxon>Tetramitia</taxon>
        <taxon>Eutetramitia</taxon>
        <taxon>Vahlkampfiidae</taxon>
        <taxon>Naegleria</taxon>
    </lineage>
</organism>
<dbReference type="OrthoDB" id="654191at2759"/>
<dbReference type="PANTHER" id="PTHR24104">
    <property type="entry name" value="E3 UBIQUITIN-PROTEIN LIGASE NHLRC1-RELATED"/>
    <property type="match status" value="1"/>
</dbReference>
<dbReference type="eggNOG" id="KOG2177">
    <property type="taxonomic scope" value="Eukaryota"/>
</dbReference>
<dbReference type="AlphaFoldDB" id="D2W1H3"/>
<evidence type="ECO:0000313" key="1">
    <source>
        <dbReference type="EMBL" id="EFC37089.1"/>
    </source>
</evidence>
<gene>
    <name evidence="1" type="ORF">NAEGRDRAFT_75218</name>
</gene>
<sequence>MHCRPPHQQKSFLFITDYDKSCIRIYDLNSRILLSSCKTPSIPYYVEINQLSSSVETTLESCEIYVTCRSNTVHKFVISLDDLIQSSLAIENQVKIVENSKNKYDGMKLVWTAGSPKEKYGTDKFYFPRGLILIDSDENSNLGKQLLVCNSGNNRIDCLNPENGQFTKSFGSEKGDGKFDRPVGISKFSNELFIADHNNGLVQVLTLDGQFKRQFSSKSELNCPRGICAIENMCLVTDNHRIQLFNSENGQLLQSIGSLEKGNCNERFALPEGICFNSERSEILIADWENKRIQFIKLE</sequence>
<name>D2W1H3_NAEGR</name>
<dbReference type="InParanoid" id="D2W1H3"/>
<dbReference type="Proteomes" id="UP000006671">
    <property type="component" value="Unassembled WGS sequence"/>
</dbReference>
<protein>
    <submittedName>
        <fullName evidence="1">Predicted protein</fullName>
    </submittedName>
</protein>
<dbReference type="VEuPathDB" id="AmoebaDB:NAEGRDRAFT_75218"/>
<dbReference type="Gene3D" id="2.120.10.30">
    <property type="entry name" value="TolB, C-terminal domain"/>
    <property type="match status" value="1"/>
</dbReference>
<proteinExistence type="predicted"/>